<dbReference type="AlphaFoldDB" id="A0A9N9C643"/>
<keyword evidence="3" id="KW-1185">Reference proteome</keyword>
<dbReference type="Proteomes" id="UP000789759">
    <property type="component" value="Unassembled WGS sequence"/>
</dbReference>
<organism evidence="2 3">
    <name type="scientific">Cetraspora pellucida</name>
    <dbReference type="NCBI Taxonomy" id="1433469"/>
    <lineage>
        <taxon>Eukaryota</taxon>
        <taxon>Fungi</taxon>
        <taxon>Fungi incertae sedis</taxon>
        <taxon>Mucoromycota</taxon>
        <taxon>Glomeromycotina</taxon>
        <taxon>Glomeromycetes</taxon>
        <taxon>Diversisporales</taxon>
        <taxon>Gigasporaceae</taxon>
        <taxon>Cetraspora</taxon>
    </lineage>
</organism>
<gene>
    <name evidence="2" type="ORF">CPELLU_LOCUS6583</name>
</gene>
<evidence type="ECO:0000313" key="2">
    <source>
        <dbReference type="EMBL" id="CAG8592108.1"/>
    </source>
</evidence>
<protein>
    <submittedName>
        <fullName evidence="2">20670_t:CDS:1</fullName>
    </submittedName>
</protein>
<comment type="caution">
    <text evidence="2">The sequence shown here is derived from an EMBL/GenBank/DDBJ whole genome shotgun (WGS) entry which is preliminary data.</text>
</comment>
<proteinExistence type="predicted"/>
<feature type="compositionally biased region" description="Low complexity" evidence="1">
    <location>
        <begin position="1"/>
        <end position="22"/>
    </location>
</feature>
<reference evidence="2" key="1">
    <citation type="submission" date="2021-06" db="EMBL/GenBank/DDBJ databases">
        <authorList>
            <person name="Kallberg Y."/>
            <person name="Tangrot J."/>
            <person name="Rosling A."/>
        </authorList>
    </citation>
    <scope>NUCLEOTIDE SEQUENCE</scope>
    <source>
        <strain evidence="2">FL966</strain>
    </source>
</reference>
<dbReference type="EMBL" id="CAJVQA010004136">
    <property type="protein sequence ID" value="CAG8592108.1"/>
    <property type="molecule type" value="Genomic_DNA"/>
</dbReference>
<feature type="region of interest" description="Disordered" evidence="1">
    <location>
        <begin position="1"/>
        <end position="24"/>
    </location>
</feature>
<dbReference type="OrthoDB" id="5597935at2759"/>
<name>A0A9N9C643_9GLOM</name>
<sequence length="807" mass="91816">MSDNVASSSSFTSAPTASLPTTEEINGLSRDEVKGFLQGRRVELDLEDDDINIIYNQRVKGDTFLDFISVDFERWGIPGAPAKKLERLIKQIKGGRVCKFFLVQTMPYSPIIPNTYIILCFAFLLLTVKPAKKHNCVIVEQSGAEVRKKITDVFPGGLPYMKPEPLLRTSGANWEYQPDPSLKQILREALKKHYKNFTLGRIDKKSDLPIYLFLSGAGTGKSRNANEFHQTAITCLSTQEDRELLTRIKEAWVFHVSYENGFSLKQEESNPYLAIGTRMLFQLLREKMDLYEIIETYNPPNPMDVVKLIAKHYNRDLKSATIILVVDGMQQLMENKDDGLKLNSTFYTTLTSFADLAFSGTFMIPVCTSTITGPIDGTLRYSTRDRVYLPVASLQSPNHKQGDSLVPVFKNDKVTNTLVEDCGGHGRALEVLNDCLAGRSIEECNVDTLMNDLRYNLTKKYRDAIFSSVEEARPIARAILTRRLLNRYKPIPKTDKTPDEFVGCGLIRFEQIENTPKGYLTAPYIWLWIFVEMSQQLGDPILRDWEFADYGEQRALLNPVTSLQAKSWQSFEKFVASFRCIKSAVIEEDELTTISEVHAGARLNGDIQFKNHNLQLEVAKRHTDTRSKTLTGNEWDVDCYNSTVDVRQFKHCIINAPASPYGDSFLSLDQPGTESLNEIHQFKLRKKAVSKKEYLEEREKSASEIDFFILYTTANCNIEIPKRSGIVDRNAFTNYFGPFAGRAYRSAMTDPSISNKVKNIHTVSLGKIYNMDQIGKERVNAKTKILMKNFYFRKGLHTISRILPRLM</sequence>
<accession>A0A9N9C643</accession>
<evidence type="ECO:0000256" key="1">
    <source>
        <dbReference type="SAM" id="MobiDB-lite"/>
    </source>
</evidence>
<evidence type="ECO:0000313" key="3">
    <source>
        <dbReference type="Proteomes" id="UP000789759"/>
    </source>
</evidence>